<reference evidence="2" key="1">
    <citation type="submission" date="2013-11" db="EMBL/GenBank/DDBJ databases">
        <authorList>
            <person name="Sternberg P."/>
            <person name="Dillman A."/>
            <person name="Macchietto M."/>
        </authorList>
    </citation>
    <scope>NUCLEOTIDE SEQUENCE</scope>
    <source>
        <strain evidence="2">ALL</strain>
    </source>
</reference>
<feature type="compositionally biased region" description="Polar residues" evidence="1">
    <location>
        <begin position="117"/>
        <end position="127"/>
    </location>
</feature>
<accession>A0A4U8VA14</accession>
<evidence type="ECO:0000256" key="1">
    <source>
        <dbReference type="SAM" id="MobiDB-lite"/>
    </source>
</evidence>
<feature type="compositionally biased region" description="Low complexity" evidence="1">
    <location>
        <begin position="73"/>
        <end position="88"/>
    </location>
</feature>
<sequence length="127" mass="14518">MEVVPYAPQAPWTCRGRHRLVSPTLHSRNRLQRLRSRFLTSACLPRTYQIFRPNHSSYLRTPRKLFPRFVSTDSRPSASAPDFSDASPIPTMSATLTATAITKPKKQPRQTRRSAQHKSSQCRNSIL</sequence>
<dbReference type="AlphaFoldDB" id="A0A4U8VA14"/>
<dbReference type="EMBL" id="AZBU02000001">
    <property type="protein sequence ID" value="TMS39938.1"/>
    <property type="molecule type" value="Genomic_DNA"/>
</dbReference>
<organism evidence="2">
    <name type="scientific">Steinernema carpocapsae</name>
    <name type="common">Entomopathogenic nematode</name>
    <dbReference type="NCBI Taxonomy" id="34508"/>
    <lineage>
        <taxon>Eukaryota</taxon>
        <taxon>Metazoa</taxon>
        <taxon>Ecdysozoa</taxon>
        <taxon>Nematoda</taxon>
        <taxon>Chromadorea</taxon>
        <taxon>Rhabditida</taxon>
        <taxon>Tylenchina</taxon>
        <taxon>Panagrolaimomorpha</taxon>
        <taxon>Strongyloidoidea</taxon>
        <taxon>Steinernematidae</taxon>
        <taxon>Steinernema</taxon>
    </lineage>
</organism>
<proteinExistence type="predicted"/>
<comment type="caution">
    <text evidence="2">The sequence shown here is derived from an EMBL/GenBank/DDBJ whole genome shotgun (WGS) entry which is preliminary data.</text>
</comment>
<feature type="region of interest" description="Disordered" evidence="1">
    <location>
        <begin position="70"/>
        <end position="127"/>
    </location>
</feature>
<feature type="compositionally biased region" description="Basic residues" evidence="1">
    <location>
        <begin position="103"/>
        <end position="116"/>
    </location>
</feature>
<reference evidence="2" key="2">
    <citation type="journal article" date="2015" name="Genome Biol.">
        <title>Comparative genomics of Steinernema reveals deeply conserved gene regulatory networks.</title>
        <authorList>
            <person name="Dillman A.R."/>
            <person name="Macchietto M."/>
            <person name="Porter C.F."/>
            <person name="Rogers A."/>
            <person name="Williams B."/>
            <person name="Antoshechkin I."/>
            <person name="Lee M.M."/>
            <person name="Goodwin Z."/>
            <person name="Lu X."/>
            <person name="Lewis E.E."/>
            <person name="Goodrich-Blair H."/>
            <person name="Stock S.P."/>
            <person name="Adams B.J."/>
            <person name="Sternberg P.W."/>
            <person name="Mortazavi A."/>
        </authorList>
    </citation>
    <scope>NUCLEOTIDE SEQUENCE [LARGE SCALE GENOMIC DNA]</scope>
    <source>
        <strain evidence="2">ALL</strain>
    </source>
</reference>
<gene>
    <name evidence="2" type="ORF">L596_006385</name>
</gene>
<name>A0A4U8VA14_STECR</name>
<protein>
    <submittedName>
        <fullName evidence="2">Uncharacterized protein</fullName>
    </submittedName>
</protein>
<reference evidence="2" key="3">
    <citation type="journal article" date="2019" name="G3 (Bethesda)">
        <title>Hybrid Assembly of the Genome of the Entomopathogenic Nematode Steinernema carpocapsae Identifies the X-Chromosome.</title>
        <authorList>
            <person name="Serra L."/>
            <person name="Macchietto M."/>
            <person name="Macias-Munoz A."/>
            <person name="McGill C.J."/>
            <person name="Rodriguez I.M."/>
            <person name="Rodriguez B."/>
            <person name="Murad R."/>
            <person name="Mortazavi A."/>
        </authorList>
    </citation>
    <scope>NUCLEOTIDE SEQUENCE [LARGE SCALE GENOMIC DNA]</scope>
    <source>
        <strain evidence="2">ALL</strain>
    </source>
</reference>
<evidence type="ECO:0000313" key="2">
    <source>
        <dbReference type="EMBL" id="TMS39938.1"/>
    </source>
</evidence>
<feature type="compositionally biased region" description="Polar residues" evidence="1">
    <location>
        <begin position="90"/>
        <end position="100"/>
    </location>
</feature>